<organism evidence="2 3">
    <name type="scientific">Rivihabitans pingtungensis</name>
    <dbReference type="NCBI Taxonomy" id="1054498"/>
    <lineage>
        <taxon>Bacteria</taxon>
        <taxon>Pseudomonadati</taxon>
        <taxon>Pseudomonadota</taxon>
        <taxon>Betaproteobacteria</taxon>
        <taxon>Neisseriales</taxon>
        <taxon>Aquaspirillaceae</taxon>
        <taxon>Rivihabitans</taxon>
    </lineage>
</organism>
<accession>A0A318KQP7</accession>
<keyword evidence="1" id="KW-0812">Transmembrane</keyword>
<feature type="transmembrane region" description="Helical" evidence="1">
    <location>
        <begin position="122"/>
        <end position="142"/>
    </location>
</feature>
<dbReference type="AlphaFoldDB" id="A0A318KQP7"/>
<evidence type="ECO:0000256" key="1">
    <source>
        <dbReference type="SAM" id="Phobius"/>
    </source>
</evidence>
<sequence>MSNASSAAPVAPATVASAPVLAPRAFTAQIPSVLAVLTLLACFAMFYYFIDLSSKSGAQLVEMKAAAQAVSQLTQQMRQLPPEKTAQYTKTQDDLVLAQKVLDNARSVQDAVKEQQSATKDFILYILGVLSSAVTTILGYYFGSSSSSAQKTEVLKAMTQQNAA</sequence>
<dbReference type="RefSeq" id="WP_146215046.1">
    <property type="nucleotide sequence ID" value="NZ_QJKI01000004.1"/>
</dbReference>
<name>A0A318KQP7_9NEIS</name>
<proteinExistence type="predicted"/>
<reference evidence="2 3" key="1">
    <citation type="submission" date="2018-05" db="EMBL/GenBank/DDBJ databases">
        <title>Genomic Encyclopedia of Type Strains, Phase IV (KMG-IV): sequencing the most valuable type-strain genomes for metagenomic binning, comparative biology and taxonomic classification.</title>
        <authorList>
            <person name="Goeker M."/>
        </authorList>
    </citation>
    <scope>NUCLEOTIDE SEQUENCE [LARGE SCALE GENOMIC DNA]</scope>
    <source>
        <strain evidence="2 3">DSM 29661</strain>
    </source>
</reference>
<gene>
    <name evidence="2" type="ORF">DFR34_10415</name>
</gene>
<keyword evidence="1" id="KW-0472">Membrane</keyword>
<keyword evidence="3" id="KW-1185">Reference proteome</keyword>
<dbReference type="Proteomes" id="UP000247555">
    <property type="component" value="Unassembled WGS sequence"/>
</dbReference>
<dbReference type="EMBL" id="QJKI01000004">
    <property type="protein sequence ID" value="PXX80244.1"/>
    <property type="molecule type" value="Genomic_DNA"/>
</dbReference>
<evidence type="ECO:0000313" key="2">
    <source>
        <dbReference type="EMBL" id="PXX80244.1"/>
    </source>
</evidence>
<keyword evidence="1" id="KW-1133">Transmembrane helix</keyword>
<comment type="caution">
    <text evidence="2">The sequence shown here is derived from an EMBL/GenBank/DDBJ whole genome shotgun (WGS) entry which is preliminary data.</text>
</comment>
<protein>
    <submittedName>
        <fullName evidence="2">Uncharacterized protein</fullName>
    </submittedName>
</protein>
<feature type="transmembrane region" description="Helical" evidence="1">
    <location>
        <begin position="33"/>
        <end position="50"/>
    </location>
</feature>
<evidence type="ECO:0000313" key="3">
    <source>
        <dbReference type="Proteomes" id="UP000247555"/>
    </source>
</evidence>